<dbReference type="InterPro" id="IPR036514">
    <property type="entry name" value="SGNH_hydro_sf"/>
</dbReference>
<gene>
    <name evidence="3" type="ORF">HU200_021830</name>
</gene>
<sequence length="142" mass="15398">MFPDSPGDYDPASGCDARFNKLAAIHNRALKLMLRELRLRYPGRSLVYADVYHPIIRAVTSPARYGFGSTPLVACCGGGGGPYNFNYAAFCGTPNSTTCEDPSQFVSWDGIHFTEAANELMAHAVLRVLMSTSAEELSSQQA</sequence>
<comment type="caution">
    <text evidence="3">The sequence shown here is derived from an EMBL/GenBank/DDBJ whole genome shotgun (WGS) entry which is preliminary data.</text>
</comment>
<evidence type="ECO:0000313" key="3">
    <source>
        <dbReference type="EMBL" id="KAF8723309.1"/>
    </source>
</evidence>
<dbReference type="SUPFAM" id="SSF52266">
    <property type="entry name" value="SGNH hydrolase"/>
    <property type="match status" value="1"/>
</dbReference>
<dbReference type="EMBL" id="JACEFO010001668">
    <property type="protein sequence ID" value="KAF8723309.1"/>
    <property type="molecule type" value="Genomic_DNA"/>
</dbReference>
<evidence type="ECO:0000313" key="4">
    <source>
        <dbReference type="Proteomes" id="UP000636709"/>
    </source>
</evidence>
<dbReference type="AlphaFoldDB" id="A0A835EYY8"/>
<dbReference type="PANTHER" id="PTHR22835">
    <property type="entry name" value="ZINC FINGER FYVE DOMAIN CONTAINING PROTEIN"/>
    <property type="match status" value="1"/>
</dbReference>
<dbReference type="Pfam" id="PF00657">
    <property type="entry name" value="Lipase_GDSL"/>
    <property type="match status" value="1"/>
</dbReference>
<organism evidence="3 4">
    <name type="scientific">Digitaria exilis</name>
    <dbReference type="NCBI Taxonomy" id="1010633"/>
    <lineage>
        <taxon>Eukaryota</taxon>
        <taxon>Viridiplantae</taxon>
        <taxon>Streptophyta</taxon>
        <taxon>Embryophyta</taxon>
        <taxon>Tracheophyta</taxon>
        <taxon>Spermatophyta</taxon>
        <taxon>Magnoliopsida</taxon>
        <taxon>Liliopsida</taxon>
        <taxon>Poales</taxon>
        <taxon>Poaceae</taxon>
        <taxon>PACMAD clade</taxon>
        <taxon>Panicoideae</taxon>
        <taxon>Panicodae</taxon>
        <taxon>Paniceae</taxon>
        <taxon>Anthephorinae</taxon>
        <taxon>Digitaria</taxon>
    </lineage>
</organism>
<name>A0A835EYY8_9POAL</name>
<evidence type="ECO:0000256" key="2">
    <source>
        <dbReference type="ARBA" id="ARBA00023180"/>
    </source>
</evidence>
<evidence type="ECO:0000256" key="1">
    <source>
        <dbReference type="ARBA" id="ARBA00008668"/>
    </source>
</evidence>
<reference evidence="3" key="1">
    <citation type="submission" date="2020-07" db="EMBL/GenBank/DDBJ databases">
        <title>Genome sequence and genetic diversity analysis of an under-domesticated orphan crop, white fonio (Digitaria exilis).</title>
        <authorList>
            <person name="Bennetzen J.L."/>
            <person name="Chen S."/>
            <person name="Ma X."/>
            <person name="Wang X."/>
            <person name="Yssel A.E.J."/>
            <person name="Chaluvadi S.R."/>
            <person name="Johnson M."/>
            <person name="Gangashetty P."/>
            <person name="Hamidou F."/>
            <person name="Sanogo M.D."/>
            <person name="Zwaenepoel A."/>
            <person name="Wallace J."/>
            <person name="Van De Peer Y."/>
            <person name="Van Deynze A."/>
        </authorList>
    </citation>
    <scope>NUCLEOTIDE SEQUENCE</scope>
    <source>
        <tissue evidence="3">Leaves</tissue>
    </source>
</reference>
<dbReference type="PANTHER" id="PTHR22835:SF544">
    <property type="entry name" value="OS10G0393700 PROTEIN"/>
    <property type="match status" value="1"/>
</dbReference>
<protein>
    <submittedName>
        <fullName evidence="3">Uncharacterized protein</fullName>
    </submittedName>
</protein>
<keyword evidence="4" id="KW-1185">Reference proteome</keyword>
<accession>A0A835EYY8</accession>
<proteinExistence type="inferred from homology"/>
<comment type="similarity">
    <text evidence="1">Belongs to the 'GDSL' lipolytic enzyme family.</text>
</comment>
<dbReference type="OrthoDB" id="689398at2759"/>
<dbReference type="Gene3D" id="3.40.50.1110">
    <property type="entry name" value="SGNH hydrolase"/>
    <property type="match status" value="1"/>
</dbReference>
<keyword evidence="2" id="KW-0325">Glycoprotein</keyword>
<dbReference type="GO" id="GO:0016788">
    <property type="term" value="F:hydrolase activity, acting on ester bonds"/>
    <property type="evidence" value="ECO:0007669"/>
    <property type="project" value="InterPro"/>
</dbReference>
<dbReference type="Proteomes" id="UP000636709">
    <property type="component" value="Unassembled WGS sequence"/>
</dbReference>
<dbReference type="InterPro" id="IPR001087">
    <property type="entry name" value="GDSL"/>
</dbReference>